<protein>
    <submittedName>
        <fullName evidence="8">MFS transporter</fullName>
    </submittedName>
</protein>
<feature type="transmembrane region" description="Helical" evidence="6">
    <location>
        <begin position="368"/>
        <end position="386"/>
    </location>
</feature>
<evidence type="ECO:0000256" key="6">
    <source>
        <dbReference type="SAM" id="Phobius"/>
    </source>
</evidence>
<feature type="transmembrane region" description="Helical" evidence="6">
    <location>
        <begin position="302"/>
        <end position="323"/>
    </location>
</feature>
<accession>A0A9D1LMU5</accession>
<dbReference type="Pfam" id="PF07690">
    <property type="entry name" value="MFS_1"/>
    <property type="match status" value="1"/>
</dbReference>
<dbReference type="EMBL" id="DVMV01000005">
    <property type="protein sequence ID" value="HIU44762.1"/>
    <property type="molecule type" value="Genomic_DNA"/>
</dbReference>
<dbReference type="PANTHER" id="PTHR23528:SF1">
    <property type="entry name" value="MAJOR FACILITATOR SUPERFAMILY (MFS) PROFILE DOMAIN-CONTAINING PROTEIN"/>
    <property type="match status" value="1"/>
</dbReference>
<dbReference type="PROSITE" id="PS50850">
    <property type="entry name" value="MFS"/>
    <property type="match status" value="1"/>
</dbReference>
<feature type="transmembrane region" description="Helical" evidence="6">
    <location>
        <begin position="201"/>
        <end position="223"/>
    </location>
</feature>
<feature type="transmembrane region" description="Helical" evidence="6">
    <location>
        <begin position="434"/>
        <end position="455"/>
    </location>
</feature>
<evidence type="ECO:0000256" key="1">
    <source>
        <dbReference type="ARBA" id="ARBA00004651"/>
    </source>
</evidence>
<comment type="subcellular location">
    <subcellularLocation>
        <location evidence="1">Cell membrane</location>
        <topology evidence="1">Multi-pass membrane protein</topology>
    </subcellularLocation>
</comment>
<feature type="transmembrane region" description="Helical" evidence="6">
    <location>
        <begin position="21"/>
        <end position="38"/>
    </location>
</feature>
<dbReference type="AlphaFoldDB" id="A0A9D1LMU5"/>
<feature type="transmembrane region" description="Helical" evidence="6">
    <location>
        <begin position="99"/>
        <end position="116"/>
    </location>
</feature>
<keyword evidence="3 6" id="KW-0812">Transmembrane</keyword>
<keyword evidence="5 6" id="KW-0472">Membrane</keyword>
<dbReference type="InterPro" id="IPR011701">
    <property type="entry name" value="MFS"/>
</dbReference>
<sequence>MAETKPNEAGLPPLKLNYKRTLIIGFAFFGILLLWQVYDSWCSPMLTELFMEAFHTDDEESVQYLVGIVMALDNLAALIMLPIFGHLSDKTHTRIGKRMPYILVGTAVCAIAFPFIPLAFHFHSLAGLISTMAIVVFFAMMYRNPAVALMPDITPKPLRSKANGIINIMGYIGGACATLMGIFCVFTDYLKDYNSGNPSIWIIETPFLVASALMIISAAVLFFKIKENKLARDLAEEMNRGEMESQSVDKVDDDAPMSRANKIMLWLILGAEFLWFMADNGISTFLNNYTIYYLRCESSNSMILTIAGGAASVIGFLVGGILAGKIGRKWTVMLGLSLTAAGLLIWVLCGFAIPPKDVPQGEFNPFPIYLYAVWVMKGFGMSLVHVNSYPMVVELCSSKKVGAFTGYYYASSMAAQTVTPCLIGLLLLNEGFSFGYLPVYAFSAVLGALIVFLFVKNVKLSKTKIAKGLESLGGED</sequence>
<proteinExistence type="predicted"/>
<evidence type="ECO:0000313" key="9">
    <source>
        <dbReference type="Proteomes" id="UP000824070"/>
    </source>
</evidence>
<dbReference type="GO" id="GO:0005886">
    <property type="term" value="C:plasma membrane"/>
    <property type="evidence" value="ECO:0007669"/>
    <property type="project" value="UniProtKB-SubCell"/>
</dbReference>
<reference evidence="8" key="1">
    <citation type="submission" date="2020-10" db="EMBL/GenBank/DDBJ databases">
        <authorList>
            <person name="Gilroy R."/>
        </authorList>
    </citation>
    <scope>NUCLEOTIDE SEQUENCE</scope>
    <source>
        <strain evidence="8">ChiGjej1B1-22543</strain>
    </source>
</reference>
<name>A0A9D1LMU5_9FIRM</name>
<feature type="transmembrane region" description="Helical" evidence="6">
    <location>
        <begin position="122"/>
        <end position="143"/>
    </location>
</feature>
<feature type="transmembrane region" description="Helical" evidence="6">
    <location>
        <begin position="64"/>
        <end position="87"/>
    </location>
</feature>
<dbReference type="SUPFAM" id="SSF103473">
    <property type="entry name" value="MFS general substrate transporter"/>
    <property type="match status" value="1"/>
</dbReference>
<feature type="domain" description="Major facilitator superfamily (MFS) profile" evidence="7">
    <location>
        <begin position="23"/>
        <end position="459"/>
    </location>
</feature>
<feature type="transmembrane region" description="Helical" evidence="6">
    <location>
        <begin position="330"/>
        <end position="353"/>
    </location>
</feature>
<dbReference type="Gene3D" id="1.20.1250.20">
    <property type="entry name" value="MFS general substrate transporter like domains"/>
    <property type="match status" value="2"/>
</dbReference>
<gene>
    <name evidence="8" type="ORF">IAC52_00475</name>
</gene>
<feature type="transmembrane region" description="Helical" evidence="6">
    <location>
        <begin position="164"/>
        <end position="189"/>
    </location>
</feature>
<comment type="caution">
    <text evidence="8">The sequence shown here is derived from an EMBL/GenBank/DDBJ whole genome shotgun (WGS) entry which is preliminary data.</text>
</comment>
<organism evidence="8 9">
    <name type="scientific">Candidatus Alloenteromonas pullicola</name>
    <dbReference type="NCBI Taxonomy" id="2840784"/>
    <lineage>
        <taxon>Bacteria</taxon>
        <taxon>Bacillati</taxon>
        <taxon>Bacillota</taxon>
        <taxon>Bacillota incertae sedis</taxon>
        <taxon>Candidatus Alloenteromonas</taxon>
    </lineage>
</organism>
<dbReference type="InterPro" id="IPR020846">
    <property type="entry name" value="MFS_dom"/>
</dbReference>
<reference evidence="8" key="2">
    <citation type="journal article" date="2021" name="PeerJ">
        <title>Extensive microbial diversity within the chicken gut microbiome revealed by metagenomics and culture.</title>
        <authorList>
            <person name="Gilroy R."/>
            <person name="Ravi A."/>
            <person name="Getino M."/>
            <person name="Pursley I."/>
            <person name="Horton D.L."/>
            <person name="Alikhan N.F."/>
            <person name="Baker D."/>
            <person name="Gharbi K."/>
            <person name="Hall N."/>
            <person name="Watson M."/>
            <person name="Adriaenssens E.M."/>
            <person name="Foster-Nyarko E."/>
            <person name="Jarju S."/>
            <person name="Secka A."/>
            <person name="Antonio M."/>
            <person name="Oren A."/>
            <person name="Chaudhuri R.R."/>
            <person name="La Ragione R."/>
            <person name="Hildebrand F."/>
            <person name="Pallen M.J."/>
        </authorList>
    </citation>
    <scope>NUCLEOTIDE SEQUENCE</scope>
    <source>
        <strain evidence="8">ChiGjej1B1-22543</strain>
    </source>
</reference>
<evidence type="ECO:0000313" key="8">
    <source>
        <dbReference type="EMBL" id="HIU44762.1"/>
    </source>
</evidence>
<evidence type="ECO:0000256" key="4">
    <source>
        <dbReference type="ARBA" id="ARBA00022989"/>
    </source>
</evidence>
<evidence type="ECO:0000256" key="3">
    <source>
        <dbReference type="ARBA" id="ARBA00022692"/>
    </source>
</evidence>
<evidence type="ECO:0000256" key="2">
    <source>
        <dbReference type="ARBA" id="ARBA00022448"/>
    </source>
</evidence>
<keyword evidence="2" id="KW-0813">Transport</keyword>
<dbReference type="PANTHER" id="PTHR23528">
    <property type="match status" value="1"/>
</dbReference>
<evidence type="ECO:0000256" key="5">
    <source>
        <dbReference type="ARBA" id="ARBA00023136"/>
    </source>
</evidence>
<dbReference type="Proteomes" id="UP000824070">
    <property type="component" value="Unassembled WGS sequence"/>
</dbReference>
<dbReference type="GO" id="GO:0022857">
    <property type="term" value="F:transmembrane transporter activity"/>
    <property type="evidence" value="ECO:0007669"/>
    <property type="project" value="InterPro"/>
</dbReference>
<feature type="transmembrane region" description="Helical" evidence="6">
    <location>
        <begin position="407"/>
        <end position="428"/>
    </location>
</feature>
<feature type="transmembrane region" description="Helical" evidence="6">
    <location>
        <begin position="263"/>
        <end position="282"/>
    </location>
</feature>
<dbReference type="InterPro" id="IPR036259">
    <property type="entry name" value="MFS_trans_sf"/>
</dbReference>
<evidence type="ECO:0000259" key="7">
    <source>
        <dbReference type="PROSITE" id="PS50850"/>
    </source>
</evidence>
<keyword evidence="4 6" id="KW-1133">Transmembrane helix</keyword>